<dbReference type="Gene3D" id="6.10.140.2190">
    <property type="match status" value="1"/>
</dbReference>
<dbReference type="SUPFAM" id="SSF69349">
    <property type="entry name" value="Phage fibre proteins"/>
    <property type="match status" value="1"/>
</dbReference>
<dbReference type="Pfam" id="PF21882">
    <property type="entry name" value="Gp53-like_C"/>
    <property type="match status" value="1"/>
</dbReference>
<dbReference type="Gene3D" id="2.60.40.3940">
    <property type="match status" value="1"/>
</dbReference>
<accession>A0A8S5PWW9</accession>
<reference evidence="2" key="1">
    <citation type="journal article" date="2021" name="Proc. Natl. Acad. Sci. U.S.A.">
        <title>A Catalog of Tens of Thousands of Viruses from Human Metagenomes Reveals Hidden Associations with Chronic Diseases.</title>
        <authorList>
            <person name="Tisza M.J."/>
            <person name="Buck C.B."/>
        </authorList>
    </citation>
    <scope>NUCLEOTIDE SEQUENCE</scope>
    <source>
        <strain evidence="2">CtFbF42</strain>
    </source>
</reference>
<organism evidence="2">
    <name type="scientific">Podoviridae sp. ctFbF42</name>
    <dbReference type="NCBI Taxonomy" id="2825233"/>
    <lineage>
        <taxon>Viruses</taxon>
        <taxon>Duplodnaviria</taxon>
        <taxon>Heunggongvirae</taxon>
        <taxon>Uroviricota</taxon>
        <taxon>Caudoviricetes</taxon>
    </lineage>
</organism>
<feature type="domain" description="Putative tail fiber protein gp53-like C-terminal" evidence="1">
    <location>
        <begin position="63"/>
        <end position="140"/>
    </location>
</feature>
<sequence>MASITSTISLLLRYIGLLNGKTVHTTGDETIAGTKNFSGTLQAGGYTAEAVVESGERFIRYAGGIQICWGRVTVNGAITETNKKVTFPAAFKLKPAVLTTGNANYLGYNVVVGWETETSFTIGTTNNASTVGDTNWFAIGLWK</sequence>
<dbReference type="EMBL" id="BK015529">
    <property type="protein sequence ID" value="DAE11248.1"/>
    <property type="molecule type" value="Genomic_DNA"/>
</dbReference>
<dbReference type="InterPro" id="IPR054075">
    <property type="entry name" value="Gp53-like_C"/>
</dbReference>
<keyword evidence="2" id="KW-0675">Receptor</keyword>
<name>A0A8S5PWW9_9CAUD</name>
<evidence type="ECO:0000259" key="1">
    <source>
        <dbReference type="Pfam" id="PF21882"/>
    </source>
</evidence>
<protein>
    <submittedName>
        <fullName evidence="2">Receptor binding protein</fullName>
    </submittedName>
</protein>
<proteinExistence type="predicted"/>
<evidence type="ECO:0000313" key="2">
    <source>
        <dbReference type="EMBL" id="DAE11248.1"/>
    </source>
</evidence>